<feature type="domain" description="KHA" evidence="7">
    <location>
        <begin position="138"/>
        <end position="208"/>
    </location>
</feature>
<keyword evidence="3" id="KW-0851">Voltage-gated channel</keyword>
<proteinExistence type="predicted"/>
<dbReference type="PROSITE" id="PS50297">
    <property type="entry name" value="ANK_REP_REGION"/>
    <property type="match status" value="1"/>
</dbReference>
<keyword evidence="6" id="KW-0040">ANK repeat</keyword>
<evidence type="ECO:0000256" key="5">
    <source>
        <dbReference type="ARBA" id="ARBA00023303"/>
    </source>
</evidence>
<evidence type="ECO:0000256" key="2">
    <source>
        <dbReference type="ARBA" id="ARBA00022826"/>
    </source>
</evidence>
<reference evidence="8" key="1">
    <citation type="submission" date="2022-04" db="EMBL/GenBank/DDBJ databases">
        <title>Carnegiea gigantea Genome sequencing and assembly v2.</title>
        <authorList>
            <person name="Copetti D."/>
            <person name="Sanderson M.J."/>
            <person name="Burquez A."/>
            <person name="Wojciechowski M.F."/>
        </authorList>
    </citation>
    <scope>NUCLEOTIDE SEQUENCE</scope>
    <source>
        <strain evidence="8">SGP5-SGP5p</strain>
        <tissue evidence="8">Aerial part</tissue>
    </source>
</reference>
<dbReference type="OrthoDB" id="1731870at2759"/>
<dbReference type="PANTHER" id="PTHR45743:SF21">
    <property type="entry name" value="POTASSIUM CHANNEL AKT2_3"/>
    <property type="match status" value="1"/>
</dbReference>
<evidence type="ECO:0000259" key="7">
    <source>
        <dbReference type="PROSITE" id="PS51490"/>
    </source>
</evidence>
<dbReference type="EMBL" id="JAKOGI010001837">
    <property type="protein sequence ID" value="KAJ8423889.1"/>
    <property type="molecule type" value="Genomic_DNA"/>
</dbReference>
<keyword evidence="5" id="KW-0407">Ion channel</keyword>
<evidence type="ECO:0000256" key="3">
    <source>
        <dbReference type="ARBA" id="ARBA00022882"/>
    </source>
</evidence>
<evidence type="ECO:0000256" key="1">
    <source>
        <dbReference type="ARBA" id="ARBA00022538"/>
    </source>
</evidence>
<feature type="repeat" description="ANK" evidence="6">
    <location>
        <begin position="69"/>
        <end position="101"/>
    </location>
</feature>
<evidence type="ECO:0000313" key="9">
    <source>
        <dbReference type="Proteomes" id="UP001153076"/>
    </source>
</evidence>
<dbReference type="GO" id="GO:0034702">
    <property type="term" value="C:monoatomic ion channel complex"/>
    <property type="evidence" value="ECO:0007669"/>
    <property type="project" value="UniProtKB-KW"/>
</dbReference>
<sequence length="208" mass="23233">MSDMNGNNPLWDAISAKQDNIFRLLYNCATISDPHVGGDLLCTAAERNDPVVMQELLKHGLNVDSSNRHGQRPLQVALAKNHVEMAKLLILYGAKTADWNGSEGGLKEKEMHDQMCCEFKETEVTSWEMKAMEPCCARVNIFKGHPIVNNQELETGRLIKLPSSLKELKRIAGEKFKINAANATIVNEEGAELDSIEVIRDNDKLFIL</sequence>
<dbReference type="GO" id="GO:0005249">
    <property type="term" value="F:voltage-gated potassium channel activity"/>
    <property type="evidence" value="ECO:0007669"/>
    <property type="project" value="InterPro"/>
</dbReference>
<protein>
    <recommendedName>
        <fullName evidence="7">KHA domain-containing protein</fullName>
    </recommendedName>
</protein>
<dbReference type="SMART" id="SM00248">
    <property type="entry name" value="ANK"/>
    <property type="match status" value="3"/>
</dbReference>
<dbReference type="InterPro" id="IPR045319">
    <property type="entry name" value="KAT/AKT"/>
</dbReference>
<dbReference type="InterPro" id="IPR036770">
    <property type="entry name" value="Ankyrin_rpt-contain_sf"/>
</dbReference>
<dbReference type="InterPro" id="IPR002110">
    <property type="entry name" value="Ankyrin_rpt"/>
</dbReference>
<dbReference type="AlphaFoldDB" id="A0A9Q1JI75"/>
<gene>
    <name evidence="8" type="ORF">Cgig2_022218</name>
</gene>
<comment type="caution">
    <text evidence="8">The sequence shown here is derived from an EMBL/GenBank/DDBJ whole genome shotgun (WGS) entry which is preliminary data.</text>
</comment>
<keyword evidence="2" id="KW-0631">Potassium channel</keyword>
<dbReference type="PANTHER" id="PTHR45743">
    <property type="entry name" value="POTASSIUM CHANNEL AKT1"/>
    <property type="match status" value="1"/>
</dbReference>
<dbReference type="SUPFAM" id="SSF48403">
    <property type="entry name" value="Ankyrin repeat"/>
    <property type="match status" value="1"/>
</dbReference>
<dbReference type="Pfam" id="PF11834">
    <property type="entry name" value="KHA"/>
    <property type="match status" value="1"/>
</dbReference>
<evidence type="ECO:0000313" key="8">
    <source>
        <dbReference type="EMBL" id="KAJ8423889.1"/>
    </source>
</evidence>
<evidence type="ECO:0000256" key="4">
    <source>
        <dbReference type="ARBA" id="ARBA00022958"/>
    </source>
</evidence>
<dbReference type="PROSITE" id="PS51490">
    <property type="entry name" value="KHA"/>
    <property type="match status" value="1"/>
</dbReference>
<dbReference type="InterPro" id="IPR021789">
    <property type="entry name" value="KHA_dom"/>
</dbReference>
<name>A0A9Q1JI75_9CARY</name>
<keyword evidence="9" id="KW-1185">Reference proteome</keyword>
<dbReference type="Gene3D" id="1.25.40.20">
    <property type="entry name" value="Ankyrin repeat-containing domain"/>
    <property type="match status" value="1"/>
</dbReference>
<dbReference type="Proteomes" id="UP001153076">
    <property type="component" value="Unassembled WGS sequence"/>
</dbReference>
<keyword evidence="3" id="KW-0406">Ion transport</keyword>
<keyword evidence="1" id="KW-0633">Potassium transport</keyword>
<organism evidence="8 9">
    <name type="scientific">Carnegiea gigantea</name>
    <dbReference type="NCBI Taxonomy" id="171969"/>
    <lineage>
        <taxon>Eukaryota</taxon>
        <taxon>Viridiplantae</taxon>
        <taxon>Streptophyta</taxon>
        <taxon>Embryophyta</taxon>
        <taxon>Tracheophyta</taxon>
        <taxon>Spermatophyta</taxon>
        <taxon>Magnoliopsida</taxon>
        <taxon>eudicotyledons</taxon>
        <taxon>Gunneridae</taxon>
        <taxon>Pentapetalae</taxon>
        <taxon>Caryophyllales</taxon>
        <taxon>Cactineae</taxon>
        <taxon>Cactaceae</taxon>
        <taxon>Cactoideae</taxon>
        <taxon>Echinocereeae</taxon>
        <taxon>Carnegiea</taxon>
    </lineage>
</organism>
<evidence type="ECO:0000256" key="6">
    <source>
        <dbReference type="PROSITE-ProRule" id="PRU00023"/>
    </source>
</evidence>
<accession>A0A9Q1JI75</accession>
<keyword evidence="3" id="KW-0813">Transport</keyword>
<keyword evidence="4" id="KW-0630">Potassium</keyword>
<dbReference type="PROSITE" id="PS50088">
    <property type="entry name" value="ANK_REPEAT"/>
    <property type="match status" value="1"/>
</dbReference>
<dbReference type="Pfam" id="PF12796">
    <property type="entry name" value="Ank_2"/>
    <property type="match status" value="1"/>
</dbReference>